<dbReference type="AlphaFoldDB" id="A0A0F9LZ40"/>
<organism evidence="1">
    <name type="scientific">marine sediment metagenome</name>
    <dbReference type="NCBI Taxonomy" id="412755"/>
    <lineage>
        <taxon>unclassified sequences</taxon>
        <taxon>metagenomes</taxon>
        <taxon>ecological metagenomes</taxon>
    </lineage>
</organism>
<comment type="caution">
    <text evidence="1">The sequence shown here is derived from an EMBL/GenBank/DDBJ whole genome shotgun (WGS) entry which is preliminary data.</text>
</comment>
<name>A0A0F9LZ40_9ZZZZ</name>
<evidence type="ECO:0008006" key="2">
    <source>
        <dbReference type="Google" id="ProtNLM"/>
    </source>
</evidence>
<evidence type="ECO:0000313" key="1">
    <source>
        <dbReference type="EMBL" id="KKM98703.1"/>
    </source>
</evidence>
<dbReference type="EMBL" id="LAZR01005588">
    <property type="protein sequence ID" value="KKM98703.1"/>
    <property type="molecule type" value="Genomic_DNA"/>
</dbReference>
<proteinExistence type="predicted"/>
<sequence>MREHLEQPGELKRCPMCGNPSPHLFALNSDDDYGVECDICPLQIVLQDTRKLTVAAWNRRAE</sequence>
<dbReference type="Pfam" id="PF14354">
    <property type="entry name" value="Lar_restr_allev"/>
    <property type="match status" value="1"/>
</dbReference>
<protein>
    <recommendedName>
        <fullName evidence="2">Restriction alleviation protein, Lar family</fullName>
    </recommendedName>
</protein>
<accession>A0A0F9LZ40</accession>
<reference evidence="1" key="1">
    <citation type="journal article" date="2015" name="Nature">
        <title>Complex archaea that bridge the gap between prokaryotes and eukaryotes.</title>
        <authorList>
            <person name="Spang A."/>
            <person name="Saw J.H."/>
            <person name="Jorgensen S.L."/>
            <person name="Zaremba-Niedzwiedzka K."/>
            <person name="Martijn J."/>
            <person name="Lind A.E."/>
            <person name="van Eijk R."/>
            <person name="Schleper C."/>
            <person name="Guy L."/>
            <person name="Ettema T.J."/>
        </authorList>
    </citation>
    <scope>NUCLEOTIDE SEQUENCE</scope>
</reference>
<gene>
    <name evidence="1" type="ORF">LCGC14_1155150</name>
</gene>